<dbReference type="AlphaFoldDB" id="A0AAV9H1I7"/>
<dbReference type="SUPFAM" id="SSF64602">
    <property type="entry name" value="F1 ATPase inhibitor, IF1, C-terminal domain"/>
    <property type="match status" value="1"/>
</dbReference>
<feature type="region of interest" description="Disordered" evidence="5">
    <location>
        <begin position="21"/>
        <end position="42"/>
    </location>
</feature>
<comment type="subcellular location">
    <subcellularLocation>
        <location evidence="1">Mitochondrion</location>
    </subcellularLocation>
</comment>
<dbReference type="InterPro" id="IPR007648">
    <property type="entry name" value="ATPase_inhibitor_mt"/>
</dbReference>
<reference evidence="6" key="1">
    <citation type="journal article" date="2023" name="Mol. Phylogenet. Evol.">
        <title>Genome-scale phylogeny and comparative genomics of the fungal order Sordariales.</title>
        <authorList>
            <person name="Hensen N."/>
            <person name="Bonometti L."/>
            <person name="Westerberg I."/>
            <person name="Brannstrom I.O."/>
            <person name="Guillou S."/>
            <person name="Cros-Aarteil S."/>
            <person name="Calhoun S."/>
            <person name="Haridas S."/>
            <person name="Kuo A."/>
            <person name="Mondo S."/>
            <person name="Pangilinan J."/>
            <person name="Riley R."/>
            <person name="LaButti K."/>
            <person name="Andreopoulos B."/>
            <person name="Lipzen A."/>
            <person name="Chen C."/>
            <person name="Yan M."/>
            <person name="Daum C."/>
            <person name="Ng V."/>
            <person name="Clum A."/>
            <person name="Steindorff A."/>
            <person name="Ohm R.A."/>
            <person name="Martin F."/>
            <person name="Silar P."/>
            <person name="Natvig D.O."/>
            <person name="Lalanne C."/>
            <person name="Gautier V."/>
            <person name="Ament-Velasquez S.L."/>
            <person name="Kruys A."/>
            <person name="Hutchinson M.I."/>
            <person name="Powell A.J."/>
            <person name="Barry K."/>
            <person name="Miller A.N."/>
            <person name="Grigoriev I.V."/>
            <person name="Debuchy R."/>
            <person name="Gladieux P."/>
            <person name="Hiltunen Thoren M."/>
            <person name="Johannesson H."/>
        </authorList>
    </citation>
    <scope>NUCLEOTIDE SEQUENCE</scope>
    <source>
        <strain evidence="6">PSN243</strain>
    </source>
</reference>
<gene>
    <name evidence="6" type="ORF">QBC34DRAFT_392223</name>
</gene>
<dbReference type="EMBL" id="MU865916">
    <property type="protein sequence ID" value="KAK4454631.1"/>
    <property type="molecule type" value="Genomic_DNA"/>
</dbReference>
<keyword evidence="7" id="KW-1185">Reference proteome</keyword>
<dbReference type="GO" id="GO:0042030">
    <property type="term" value="F:ATPase inhibitor activity"/>
    <property type="evidence" value="ECO:0007669"/>
    <property type="project" value="InterPro"/>
</dbReference>
<protein>
    <recommendedName>
        <fullName evidence="4">ATPase inhibitor, mitochondrial</fullName>
    </recommendedName>
</protein>
<evidence type="ECO:0000256" key="1">
    <source>
        <dbReference type="ARBA" id="ARBA00004173"/>
    </source>
</evidence>
<proteinExistence type="inferred from homology"/>
<evidence type="ECO:0000256" key="4">
    <source>
        <dbReference type="RuleBase" id="RU368087"/>
    </source>
</evidence>
<reference evidence="6" key="2">
    <citation type="submission" date="2023-05" db="EMBL/GenBank/DDBJ databases">
        <authorList>
            <consortium name="Lawrence Berkeley National Laboratory"/>
            <person name="Steindorff A."/>
            <person name="Hensen N."/>
            <person name="Bonometti L."/>
            <person name="Westerberg I."/>
            <person name="Brannstrom I.O."/>
            <person name="Guillou S."/>
            <person name="Cros-Aarteil S."/>
            <person name="Calhoun S."/>
            <person name="Haridas S."/>
            <person name="Kuo A."/>
            <person name="Mondo S."/>
            <person name="Pangilinan J."/>
            <person name="Riley R."/>
            <person name="Labutti K."/>
            <person name="Andreopoulos B."/>
            <person name="Lipzen A."/>
            <person name="Chen C."/>
            <person name="Yanf M."/>
            <person name="Daum C."/>
            <person name="Ng V."/>
            <person name="Clum A."/>
            <person name="Ohm R."/>
            <person name="Martin F."/>
            <person name="Silar P."/>
            <person name="Natvig D."/>
            <person name="Lalanne C."/>
            <person name="Gautier V."/>
            <person name="Ament-Velasquez S.L."/>
            <person name="Kruys A."/>
            <person name="Hutchinson M.I."/>
            <person name="Powell A.J."/>
            <person name="Barry K."/>
            <person name="Miller A.N."/>
            <person name="Grigoriev I.V."/>
            <person name="Debuchy R."/>
            <person name="Gladieux P."/>
            <person name="Thoren M.H."/>
            <person name="Johannesson H."/>
        </authorList>
    </citation>
    <scope>NUCLEOTIDE SEQUENCE</scope>
    <source>
        <strain evidence="6">PSN243</strain>
    </source>
</reference>
<dbReference type="Gene3D" id="1.20.5.500">
    <property type="entry name" value="Single helix bin"/>
    <property type="match status" value="1"/>
</dbReference>
<sequence>MLRTSFTKAARSTAILRTFSTSARTMAAGDTGSPPKTGGFGDAFQKRERAQEEMYIRQAEKEKLLQLREKIKAQQEHLQQLSDHIDEMTKGQGGEQN</sequence>
<dbReference type="Pfam" id="PF04568">
    <property type="entry name" value="IATP"/>
    <property type="match status" value="1"/>
</dbReference>
<comment type="similarity">
    <text evidence="2 4">Belongs to the ATPase inhibitor family.</text>
</comment>
<dbReference type="GO" id="GO:0005739">
    <property type="term" value="C:mitochondrion"/>
    <property type="evidence" value="ECO:0007669"/>
    <property type="project" value="UniProtKB-SubCell"/>
</dbReference>
<evidence type="ECO:0000256" key="5">
    <source>
        <dbReference type="SAM" id="MobiDB-lite"/>
    </source>
</evidence>
<comment type="function">
    <text evidence="4">Inhibits the enzyme activity of ATPase.</text>
</comment>
<comment type="caution">
    <text evidence="6">The sequence shown here is derived from an EMBL/GenBank/DDBJ whole genome shotgun (WGS) entry which is preliminary data.</text>
</comment>
<name>A0AAV9H1I7_9PEZI</name>
<evidence type="ECO:0000256" key="3">
    <source>
        <dbReference type="ARBA" id="ARBA00023128"/>
    </source>
</evidence>
<organism evidence="6 7">
    <name type="scientific">Podospora aff. communis PSN243</name>
    <dbReference type="NCBI Taxonomy" id="3040156"/>
    <lineage>
        <taxon>Eukaryota</taxon>
        <taxon>Fungi</taxon>
        <taxon>Dikarya</taxon>
        <taxon>Ascomycota</taxon>
        <taxon>Pezizomycotina</taxon>
        <taxon>Sordariomycetes</taxon>
        <taxon>Sordariomycetidae</taxon>
        <taxon>Sordariales</taxon>
        <taxon>Podosporaceae</taxon>
        <taxon>Podospora</taxon>
    </lineage>
</organism>
<feature type="region of interest" description="Disordered" evidence="5">
    <location>
        <begin position="78"/>
        <end position="97"/>
    </location>
</feature>
<dbReference type="Proteomes" id="UP001321760">
    <property type="component" value="Unassembled WGS sequence"/>
</dbReference>
<evidence type="ECO:0000256" key="2">
    <source>
        <dbReference type="ARBA" id="ARBA00010901"/>
    </source>
</evidence>
<evidence type="ECO:0000313" key="6">
    <source>
        <dbReference type="EMBL" id="KAK4454631.1"/>
    </source>
</evidence>
<evidence type="ECO:0000313" key="7">
    <source>
        <dbReference type="Proteomes" id="UP001321760"/>
    </source>
</evidence>
<keyword evidence="3" id="KW-0496">Mitochondrion</keyword>
<accession>A0AAV9H1I7</accession>